<dbReference type="STRING" id="363331.RM51_18700"/>
<name>A0A0B4CXS8_9FLAO</name>
<gene>
    <name evidence="2" type="ORF">RM51_18700</name>
</gene>
<dbReference type="EMBL" id="JWTA01000023">
    <property type="protein sequence ID" value="KIC61172.1"/>
    <property type="molecule type" value="Genomic_DNA"/>
</dbReference>
<feature type="transmembrane region" description="Helical" evidence="1">
    <location>
        <begin position="285"/>
        <end position="304"/>
    </location>
</feature>
<feature type="transmembrane region" description="Helical" evidence="1">
    <location>
        <begin position="9"/>
        <end position="27"/>
    </location>
</feature>
<reference evidence="2 3" key="1">
    <citation type="submission" date="2014-12" db="EMBL/GenBank/DDBJ databases">
        <title>Genome sequencing of Chryseobacterium taiwanense TPW19.</title>
        <authorList>
            <person name="Tan P.W."/>
            <person name="Chan K.-G."/>
        </authorList>
    </citation>
    <scope>NUCLEOTIDE SEQUENCE [LARGE SCALE GENOMIC DNA]</scope>
    <source>
        <strain evidence="2 3">TPW19</strain>
    </source>
</reference>
<sequence>MIKFKEKNIQILLVIITVMVTILRFLLNEKGRVSPDSIRYMKFAHVLPEIDNTITPLGYPLSIKIFTFLGTDEFWASKIVGIVAVLFIVFFSWKKNFYSRESTVLVALFSFVSIFAATLSEACILPFVFLFLYVSDQIIKGNLKTRSAVIYLSLSLIALYNIRYSSLFFMGAVGLYGLLFYKRQYGRVFLFSGIISGVYIVLYKLLFIDYFNEDYIKQSLEIGLYPTSKLLKELFEGLSTTFNPFIHMSDPGGGIVNYGIYGLGVLNILIMIFLFTKYKLTNTEFFIIFTSVFGIICSFFIQYFYPVDAIGYRILAPFSFPLWLVYFRKLFQLFDVKVYVIGILSIMSGVFFTWLSKGNYLENRKEVKHFLQSEHLDNVPLQFYLKSMEDLEKMQVAELISTVNSNIEVTFKTSDTLKKTTLTYYKVSQKIKIDKNKYQ</sequence>
<organism evidence="2 3">
    <name type="scientific">Chryseobacterium taiwanense</name>
    <dbReference type="NCBI Taxonomy" id="363331"/>
    <lineage>
        <taxon>Bacteria</taxon>
        <taxon>Pseudomonadati</taxon>
        <taxon>Bacteroidota</taxon>
        <taxon>Flavobacteriia</taxon>
        <taxon>Flavobacteriales</taxon>
        <taxon>Weeksellaceae</taxon>
        <taxon>Chryseobacterium group</taxon>
        <taxon>Chryseobacterium</taxon>
    </lineage>
</organism>
<protein>
    <recommendedName>
        <fullName evidence="4">Glycosyltransferase RgtA/B/C/D-like domain-containing protein</fullName>
    </recommendedName>
</protein>
<feature type="transmembrane region" description="Helical" evidence="1">
    <location>
        <begin position="258"/>
        <end position="278"/>
    </location>
</feature>
<evidence type="ECO:0008006" key="4">
    <source>
        <dbReference type="Google" id="ProtNLM"/>
    </source>
</evidence>
<dbReference type="RefSeq" id="WP_039373207.1">
    <property type="nucleotide sequence ID" value="NZ_JWTA01000023.1"/>
</dbReference>
<feature type="transmembrane region" description="Helical" evidence="1">
    <location>
        <begin position="162"/>
        <end position="181"/>
    </location>
</feature>
<feature type="transmembrane region" description="Helical" evidence="1">
    <location>
        <begin position="74"/>
        <end position="93"/>
    </location>
</feature>
<keyword evidence="1" id="KW-0472">Membrane</keyword>
<evidence type="ECO:0000313" key="3">
    <source>
        <dbReference type="Proteomes" id="UP000031167"/>
    </source>
</evidence>
<comment type="caution">
    <text evidence="2">The sequence shown here is derived from an EMBL/GenBank/DDBJ whole genome shotgun (WGS) entry which is preliminary data.</text>
</comment>
<evidence type="ECO:0000313" key="2">
    <source>
        <dbReference type="EMBL" id="KIC61172.1"/>
    </source>
</evidence>
<feature type="transmembrane region" description="Helical" evidence="1">
    <location>
        <begin position="105"/>
        <end position="134"/>
    </location>
</feature>
<feature type="transmembrane region" description="Helical" evidence="1">
    <location>
        <begin position="310"/>
        <end position="326"/>
    </location>
</feature>
<keyword evidence="3" id="KW-1185">Reference proteome</keyword>
<dbReference type="OrthoDB" id="1221281at2"/>
<feature type="transmembrane region" description="Helical" evidence="1">
    <location>
        <begin position="338"/>
        <end position="355"/>
    </location>
</feature>
<dbReference type="Proteomes" id="UP000031167">
    <property type="component" value="Unassembled WGS sequence"/>
</dbReference>
<evidence type="ECO:0000256" key="1">
    <source>
        <dbReference type="SAM" id="Phobius"/>
    </source>
</evidence>
<feature type="transmembrane region" description="Helical" evidence="1">
    <location>
        <begin position="188"/>
        <end position="208"/>
    </location>
</feature>
<accession>A0A0B4CXS8</accession>
<keyword evidence="1" id="KW-0812">Transmembrane</keyword>
<dbReference type="AlphaFoldDB" id="A0A0B4CXS8"/>
<keyword evidence="1" id="KW-1133">Transmembrane helix</keyword>
<proteinExistence type="predicted"/>